<evidence type="ECO:0000313" key="3">
    <source>
        <dbReference type="Proteomes" id="UP001500443"/>
    </source>
</evidence>
<proteinExistence type="predicted"/>
<dbReference type="Gene3D" id="1.10.260.40">
    <property type="entry name" value="lambda repressor-like DNA-binding domains"/>
    <property type="match status" value="1"/>
</dbReference>
<dbReference type="SMART" id="SM00530">
    <property type="entry name" value="HTH_XRE"/>
    <property type="match status" value="1"/>
</dbReference>
<feature type="domain" description="HTH cro/C1-type" evidence="1">
    <location>
        <begin position="39"/>
        <end position="81"/>
    </location>
</feature>
<dbReference type="PROSITE" id="PS50943">
    <property type="entry name" value="HTH_CROC1"/>
    <property type="match status" value="1"/>
</dbReference>
<keyword evidence="3" id="KW-1185">Reference proteome</keyword>
<organism evidence="2 3">
    <name type="scientific">Streptomyces synnematoformans</name>
    <dbReference type="NCBI Taxonomy" id="415721"/>
    <lineage>
        <taxon>Bacteria</taxon>
        <taxon>Bacillati</taxon>
        <taxon>Actinomycetota</taxon>
        <taxon>Actinomycetes</taxon>
        <taxon>Kitasatosporales</taxon>
        <taxon>Streptomycetaceae</taxon>
        <taxon>Streptomyces</taxon>
    </lineage>
</organism>
<dbReference type="CDD" id="cd00093">
    <property type="entry name" value="HTH_XRE"/>
    <property type="match status" value="1"/>
</dbReference>
<evidence type="ECO:0000259" key="1">
    <source>
        <dbReference type="PROSITE" id="PS50943"/>
    </source>
</evidence>
<dbReference type="PANTHER" id="PTHR35010">
    <property type="entry name" value="BLL4672 PROTEIN-RELATED"/>
    <property type="match status" value="1"/>
</dbReference>
<dbReference type="InterPro" id="IPR010982">
    <property type="entry name" value="Lambda_DNA-bd_dom_sf"/>
</dbReference>
<dbReference type="Pfam" id="PF17765">
    <property type="entry name" value="MLTR_LBD"/>
    <property type="match status" value="1"/>
</dbReference>
<comment type="caution">
    <text evidence="2">The sequence shown here is derived from an EMBL/GenBank/DDBJ whole genome shotgun (WGS) entry which is preliminary data.</text>
</comment>
<dbReference type="InterPro" id="IPR041413">
    <property type="entry name" value="MLTR_LBD"/>
</dbReference>
<name>A0ABP5K9Y0_9ACTN</name>
<dbReference type="RefSeq" id="WP_344290741.1">
    <property type="nucleotide sequence ID" value="NZ_BAAAPF010000098.1"/>
</dbReference>
<gene>
    <name evidence="2" type="ORF">GCM10009802_32770</name>
</gene>
<sequence length="284" mass="31718">MDRQQLADFLRRRRADLRPEDVGIAVGARRRVTGLRRGEVADLAGMSPDYYTRLEQGRGPQPSEQMLGALARALRLTADERDHLYRISGRNAPGRPPLDTHVAPQLQRVLDCLDHTPALVLSSLAETLVQNRLAATLFGNCTRFTGLARSGIYRWFTDPAERAVYPDAHHPRQSRAHVASLRLAYGLAGTDSRAGHLVRALGKESDEFRQLWRHHEVATRFDDHKTLLHPEVGAMELDCQALLTEDQSQTLLVLSAPPRSEAAEKLALLRVLGHEQFAARSPEV</sequence>
<dbReference type="EMBL" id="BAAAPF010000098">
    <property type="protein sequence ID" value="GAA2126679.1"/>
    <property type="molecule type" value="Genomic_DNA"/>
</dbReference>
<protein>
    <submittedName>
        <fullName evidence="2">Helix-turn-helix transcriptional regulator</fullName>
    </submittedName>
</protein>
<dbReference type="Proteomes" id="UP001500443">
    <property type="component" value="Unassembled WGS sequence"/>
</dbReference>
<reference evidence="3" key="1">
    <citation type="journal article" date="2019" name="Int. J. Syst. Evol. Microbiol.">
        <title>The Global Catalogue of Microorganisms (GCM) 10K type strain sequencing project: providing services to taxonomists for standard genome sequencing and annotation.</title>
        <authorList>
            <consortium name="The Broad Institute Genomics Platform"/>
            <consortium name="The Broad Institute Genome Sequencing Center for Infectious Disease"/>
            <person name="Wu L."/>
            <person name="Ma J."/>
        </authorList>
    </citation>
    <scope>NUCLEOTIDE SEQUENCE [LARGE SCALE GENOMIC DNA]</scope>
    <source>
        <strain evidence="3">JCM 15481</strain>
    </source>
</reference>
<accession>A0ABP5K9Y0</accession>
<dbReference type="Pfam" id="PF13560">
    <property type="entry name" value="HTH_31"/>
    <property type="match status" value="1"/>
</dbReference>
<dbReference type="PANTHER" id="PTHR35010:SF2">
    <property type="entry name" value="BLL4672 PROTEIN"/>
    <property type="match status" value="1"/>
</dbReference>
<dbReference type="SUPFAM" id="SSF47413">
    <property type="entry name" value="lambda repressor-like DNA-binding domains"/>
    <property type="match status" value="1"/>
</dbReference>
<dbReference type="Gene3D" id="3.30.450.180">
    <property type="match status" value="1"/>
</dbReference>
<evidence type="ECO:0000313" key="2">
    <source>
        <dbReference type="EMBL" id="GAA2126679.1"/>
    </source>
</evidence>
<dbReference type="InterPro" id="IPR001387">
    <property type="entry name" value="Cro/C1-type_HTH"/>
</dbReference>